<dbReference type="Gene3D" id="3.40.50.2300">
    <property type="match status" value="1"/>
</dbReference>
<dbReference type="SUPFAM" id="SSF52172">
    <property type="entry name" value="CheY-like"/>
    <property type="match status" value="1"/>
</dbReference>
<sequence length="138" mass="15951">MTNKKRKILVADDDEGIRMLLENFLGAKYDVVTKEDGLEALKWMQSGNIPDFIIVDIVMPNLDGYEFIKNVRSSGYFRNVPILMLSGLENSNERIKCLKLGADDYLVKPFNPEELMVRIENIFYRVTDHYQTITGNQQ</sequence>
<name>A0ABT8KKE0_9BACT</name>
<dbReference type="PANTHER" id="PTHR44591">
    <property type="entry name" value="STRESS RESPONSE REGULATOR PROTEIN 1"/>
    <property type="match status" value="1"/>
</dbReference>
<dbReference type="InterPro" id="IPR050595">
    <property type="entry name" value="Bact_response_regulator"/>
</dbReference>
<dbReference type="Proteomes" id="UP001172082">
    <property type="component" value="Unassembled WGS sequence"/>
</dbReference>
<evidence type="ECO:0000313" key="4">
    <source>
        <dbReference type="EMBL" id="MDN5200208.1"/>
    </source>
</evidence>
<dbReference type="InterPro" id="IPR011006">
    <property type="entry name" value="CheY-like_superfamily"/>
</dbReference>
<keyword evidence="1 2" id="KW-0597">Phosphoprotein</keyword>
<evidence type="ECO:0000256" key="2">
    <source>
        <dbReference type="PROSITE-ProRule" id="PRU00169"/>
    </source>
</evidence>
<accession>A0ABT8KKE0</accession>
<gene>
    <name evidence="4" type="ORF">QQ008_02520</name>
</gene>
<proteinExistence type="predicted"/>
<evidence type="ECO:0000256" key="1">
    <source>
        <dbReference type="ARBA" id="ARBA00022553"/>
    </source>
</evidence>
<dbReference type="SMART" id="SM00448">
    <property type="entry name" value="REC"/>
    <property type="match status" value="1"/>
</dbReference>
<dbReference type="PROSITE" id="PS50110">
    <property type="entry name" value="RESPONSE_REGULATORY"/>
    <property type="match status" value="1"/>
</dbReference>
<reference evidence="4" key="1">
    <citation type="submission" date="2023-06" db="EMBL/GenBank/DDBJ databases">
        <title>Genomic of Parafulvivirga corallium.</title>
        <authorList>
            <person name="Wang G."/>
        </authorList>
    </citation>
    <scope>NUCLEOTIDE SEQUENCE</scope>
    <source>
        <strain evidence="4">BMA10</strain>
    </source>
</reference>
<organism evidence="4 5">
    <name type="scientific">Splendidivirga corallicola</name>
    <dbReference type="NCBI Taxonomy" id="3051826"/>
    <lineage>
        <taxon>Bacteria</taxon>
        <taxon>Pseudomonadati</taxon>
        <taxon>Bacteroidota</taxon>
        <taxon>Cytophagia</taxon>
        <taxon>Cytophagales</taxon>
        <taxon>Splendidivirgaceae</taxon>
        <taxon>Splendidivirga</taxon>
    </lineage>
</organism>
<dbReference type="RefSeq" id="WP_346750234.1">
    <property type="nucleotide sequence ID" value="NZ_JAUJEA010000001.1"/>
</dbReference>
<protein>
    <submittedName>
        <fullName evidence="4">Response regulator</fullName>
    </submittedName>
</protein>
<dbReference type="EMBL" id="JAUJEA010000001">
    <property type="protein sequence ID" value="MDN5200208.1"/>
    <property type="molecule type" value="Genomic_DNA"/>
</dbReference>
<evidence type="ECO:0000259" key="3">
    <source>
        <dbReference type="PROSITE" id="PS50110"/>
    </source>
</evidence>
<dbReference type="Pfam" id="PF00072">
    <property type="entry name" value="Response_reg"/>
    <property type="match status" value="1"/>
</dbReference>
<feature type="domain" description="Response regulatory" evidence="3">
    <location>
        <begin position="7"/>
        <end position="123"/>
    </location>
</feature>
<keyword evidence="5" id="KW-1185">Reference proteome</keyword>
<dbReference type="InterPro" id="IPR001789">
    <property type="entry name" value="Sig_transdc_resp-reg_receiver"/>
</dbReference>
<dbReference type="PANTHER" id="PTHR44591:SF3">
    <property type="entry name" value="RESPONSE REGULATORY DOMAIN-CONTAINING PROTEIN"/>
    <property type="match status" value="1"/>
</dbReference>
<comment type="caution">
    <text evidence="4">The sequence shown here is derived from an EMBL/GenBank/DDBJ whole genome shotgun (WGS) entry which is preliminary data.</text>
</comment>
<feature type="modified residue" description="4-aspartylphosphate" evidence="2">
    <location>
        <position position="56"/>
    </location>
</feature>
<evidence type="ECO:0000313" key="5">
    <source>
        <dbReference type="Proteomes" id="UP001172082"/>
    </source>
</evidence>